<dbReference type="GO" id="GO:0003676">
    <property type="term" value="F:nucleic acid binding"/>
    <property type="evidence" value="ECO:0007669"/>
    <property type="project" value="InterPro"/>
</dbReference>
<dbReference type="Proteomes" id="UP000499080">
    <property type="component" value="Unassembled WGS sequence"/>
</dbReference>
<name>A0A4Y2DYF4_ARAVE</name>
<dbReference type="PANTHER" id="PTHR47326:SF1">
    <property type="entry name" value="HTH PSQ-TYPE DOMAIN-CONTAINING PROTEIN"/>
    <property type="match status" value="1"/>
</dbReference>
<keyword evidence="1" id="KW-1133">Transmembrane helix</keyword>
<dbReference type="OrthoDB" id="6432521at2759"/>
<dbReference type="Gene3D" id="3.30.420.10">
    <property type="entry name" value="Ribonuclease H-like superfamily/Ribonuclease H"/>
    <property type="match status" value="1"/>
</dbReference>
<protein>
    <submittedName>
        <fullName evidence="2">Uncharacterized protein</fullName>
    </submittedName>
</protein>
<accession>A0A4Y2DYF4</accession>
<keyword evidence="1" id="KW-0812">Transmembrane</keyword>
<organism evidence="2 3">
    <name type="scientific">Araneus ventricosus</name>
    <name type="common">Orbweaver spider</name>
    <name type="synonym">Epeira ventricosa</name>
    <dbReference type="NCBI Taxonomy" id="182803"/>
    <lineage>
        <taxon>Eukaryota</taxon>
        <taxon>Metazoa</taxon>
        <taxon>Ecdysozoa</taxon>
        <taxon>Arthropoda</taxon>
        <taxon>Chelicerata</taxon>
        <taxon>Arachnida</taxon>
        <taxon>Araneae</taxon>
        <taxon>Araneomorphae</taxon>
        <taxon>Entelegynae</taxon>
        <taxon>Araneoidea</taxon>
        <taxon>Araneidae</taxon>
        <taxon>Araneus</taxon>
    </lineage>
</organism>
<sequence>MVVDVTWPWSILWSDEAHFCLNGHVNTHKHPQGIQEQSLHPDKVIVWCGFTATIIIVPYFFEEITASGIQICFVTGQRYRDMLRDFVIPQFEQRGCFQGIIFMQDDLTLIVV</sequence>
<evidence type="ECO:0000256" key="1">
    <source>
        <dbReference type="SAM" id="Phobius"/>
    </source>
</evidence>
<gene>
    <name evidence="2" type="ORF">AVEN_187935_1</name>
</gene>
<evidence type="ECO:0000313" key="2">
    <source>
        <dbReference type="EMBL" id="GBM21932.1"/>
    </source>
</evidence>
<dbReference type="EMBL" id="BGPR01000470">
    <property type="protein sequence ID" value="GBM21932.1"/>
    <property type="molecule type" value="Genomic_DNA"/>
</dbReference>
<dbReference type="PANTHER" id="PTHR47326">
    <property type="entry name" value="TRANSPOSABLE ELEMENT TC3 TRANSPOSASE-LIKE PROTEIN"/>
    <property type="match status" value="1"/>
</dbReference>
<keyword evidence="1" id="KW-0472">Membrane</keyword>
<dbReference type="AlphaFoldDB" id="A0A4Y2DYF4"/>
<evidence type="ECO:0000313" key="3">
    <source>
        <dbReference type="Proteomes" id="UP000499080"/>
    </source>
</evidence>
<proteinExistence type="predicted"/>
<feature type="transmembrane region" description="Helical" evidence="1">
    <location>
        <begin position="44"/>
        <end position="61"/>
    </location>
</feature>
<dbReference type="InterPro" id="IPR036397">
    <property type="entry name" value="RNaseH_sf"/>
</dbReference>
<comment type="caution">
    <text evidence="2">The sequence shown here is derived from an EMBL/GenBank/DDBJ whole genome shotgun (WGS) entry which is preliminary data.</text>
</comment>
<keyword evidence="3" id="KW-1185">Reference proteome</keyword>
<reference evidence="2 3" key="1">
    <citation type="journal article" date="2019" name="Sci. Rep.">
        <title>Orb-weaving spider Araneus ventricosus genome elucidates the spidroin gene catalogue.</title>
        <authorList>
            <person name="Kono N."/>
            <person name="Nakamura H."/>
            <person name="Ohtoshi R."/>
            <person name="Moran D.A.P."/>
            <person name="Shinohara A."/>
            <person name="Yoshida Y."/>
            <person name="Fujiwara M."/>
            <person name="Mori M."/>
            <person name="Tomita M."/>
            <person name="Arakawa K."/>
        </authorList>
    </citation>
    <scope>NUCLEOTIDE SEQUENCE [LARGE SCALE GENOMIC DNA]</scope>
</reference>